<accession>A0A346FI11</accession>
<sequence length="54" mass="5641">MDVHTGLNILLVLVIVGGLLAAKYRVDSCCKHCDGTGVKDGCVCPFCQGTGEDD</sequence>
<dbReference type="Gene3D" id="2.10.230.10">
    <property type="entry name" value="Heat shock protein DnaJ, cysteine-rich domain"/>
    <property type="match status" value="1"/>
</dbReference>
<evidence type="ECO:0000313" key="1">
    <source>
        <dbReference type="EMBL" id="AXN57441.1"/>
    </source>
</evidence>
<proteinExistence type="predicted"/>
<name>A0A346FI11_9CAUD</name>
<protein>
    <submittedName>
        <fullName evidence="1">Uncharacterized protein</fullName>
    </submittedName>
</protein>
<dbReference type="EMBL" id="MH426725">
    <property type="protein sequence ID" value="AXN57441.1"/>
    <property type="molecule type" value="Genomic_DNA"/>
</dbReference>
<organism evidence="1 2">
    <name type="scientific">Erwinia phage SunLIRen</name>
    <dbReference type="NCBI Taxonomy" id="2267654"/>
    <lineage>
        <taxon>Viruses</taxon>
        <taxon>Duplodnaviria</taxon>
        <taxon>Heunggongvirae</taxon>
        <taxon>Uroviricota</taxon>
        <taxon>Caudoviricetes</taxon>
        <taxon>Andersonviridae</taxon>
        <taxon>Ounavirinae</taxon>
        <taxon>Kolesnikvirus</taxon>
        <taxon>Kolesnikvirus Ea214</taxon>
    </lineage>
</organism>
<evidence type="ECO:0000313" key="2">
    <source>
        <dbReference type="Proteomes" id="UP000257815"/>
    </source>
</evidence>
<dbReference type="Proteomes" id="UP000257815">
    <property type="component" value="Segment"/>
</dbReference>
<dbReference type="Gene3D" id="2.60.260.20">
    <property type="entry name" value="Urease metallochaperone UreE, N-terminal domain"/>
    <property type="match status" value="1"/>
</dbReference>
<gene>
    <name evidence="1" type="ORF">SUNLIREN_141</name>
</gene>
<reference evidence="2" key="1">
    <citation type="submission" date="2018-06" db="EMBL/GenBank/DDBJ databases">
        <authorList>
            <person name="Sharma R."/>
            <person name="Ke K."/>
            <person name="Breakwell D.P."/>
            <person name="Hope S."/>
            <person name="Grose J.H."/>
        </authorList>
    </citation>
    <scope>NUCLEOTIDE SEQUENCE [LARGE SCALE GENOMIC DNA]</scope>
</reference>